<feature type="transmembrane region" description="Helical" evidence="9">
    <location>
        <begin position="324"/>
        <end position="348"/>
    </location>
</feature>
<dbReference type="Pfam" id="PF02028">
    <property type="entry name" value="BCCT"/>
    <property type="match status" value="1"/>
</dbReference>
<evidence type="ECO:0000313" key="10">
    <source>
        <dbReference type="EMBL" id="QOW19464.1"/>
    </source>
</evidence>
<proteinExistence type="inferred from homology"/>
<dbReference type="GO" id="GO:0022857">
    <property type="term" value="F:transmembrane transporter activity"/>
    <property type="evidence" value="ECO:0007669"/>
    <property type="project" value="InterPro"/>
</dbReference>
<feature type="transmembrane region" description="Helical" evidence="9">
    <location>
        <begin position="253"/>
        <end position="284"/>
    </location>
</feature>
<reference evidence="10 11" key="1">
    <citation type="submission" date="2020-10" db="EMBL/GenBank/DDBJ databases">
        <title>complete genome sequencing of Lysobacter sp. H21R20.</title>
        <authorList>
            <person name="Bae J.-W."/>
            <person name="Lee S.-Y."/>
        </authorList>
    </citation>
    <scope>NUCLEOTIDE SEQUENCE [LARGE SCALE GENOMIC DNA]</scope>
    <source>
        <strain evidence="10 11">H21R20</strain>
    </source>
</reference>
<feature type="transmembrane region" description="Helical" evidence="9">
    <location>
        <begin position="410"/>
        <end position="430"/>
    </location>
</feature>
<feature type="transmembrane region" description="Helical" evidence="9">
    <location>
        <begin position="536"/>
        <end position="557"/>
    </location>
</feature>
<dbReference type="PANTHER" id="PTHR30047">
    <property type="entry name" value="HIGH-AFFINITY CHOLINE TRANSPORT PROTEIN-RELATED"/>
    <property type="match status" value="1"/>
</dbReference>
<feature type="transmembrane region" description="Helical" evidence="9">
    <location>
        <begin position="202"/>
        <end position="225"/>
    </location>
</feature>
<dbReference type="KEGG" id="lcic:INQ41_12790"/>
<dbReference type="Proteomes" id="UP000594059">
    <property type="component" value="Chromosome"/>
</dbReference>
<feature type="transmembrane region" description="Helical" evidence="9">
    <location>
        <begin position="512"/>
        <end position="530"/>
    </location>
</feature>
<comment type="subcellular location">
    <subcellularLocation>
        <location evidence="1">Cell membrane</location>
        <topology evidence="1">Multi-pass membrane protein</topology>
    </subcellularLocation>
</comment>
<dbReference type="EMBL" id="CP063656">
    <property type="protein sequence ID" value="QOW19464.1"/>
    <property type="molecule type" value="Genomic_DNA"/>
</dbReference>
<keyword evidence="4" id="KW-1003">Cell membrane</keyword>
<feature type="transmembrane region" description="Helical" evidence="9">
    <location>
        <begin position="154"/>
        <end position="182"/>
    </location>
</feature>
<dbReference type="GO" id="GO:0005886">
    <property type="term" value="C:plasma membrane"/>
    <property type="evidence" value="ECO:0007669"/>
    <property type="project" value="UniProtKB-SubCell"/>
</dbReference>
<evidence type="ECO:0000256" key="4">
    <source>
        <dbReference type="ARBA" id="ARBA00022475"/>
    </source>
</evidence>
<feature type="transmembrane region" description="Helical" evidence="9">
    <location>
        <begin position="113"/>
        <end position="133"/>
    </location>
</feature>
<feature type="transmembrane region" description="Helical" evidence="9">
    <location>
        <begin position="379"/>
        <end position="398"/>
    </location>
</feature>
<dbReference type="AlphaFoldDB" id="A0A7S6UFV4"/>
<dbReference type="PANTHER" id="PTHR30047:SF7">
    <property type="entry name" value="HIGH-AFFINITY CHOLINE TRANSPORT PROTEIN"/>
    <property type="match status" value="1"/>
</dbReference>
<protein>
    <submittedName>
        <fullName evidence="10">Choline BCCT transporter BetT</fullName>
    </submittedName>
</protein>
<evidence type="ECO:0000256" key="7">
    <source>
        <dbReference type="ARBA" id="ARBA00023136"/>
    </source>
</evidence>
<evidence type="ECO:0000256" key="2">
    <source>
        <dbReference type="ARBA" id="ARBA00005658"/>
    </source>
</evidence>
<evidence type="ECO:0000256" key="5">
    <source>
        <dbReference type="ARBA" id="ARBA00022692"/>
    </source>
</evidence>
<organism evidence="10 11">
    <name type="scientific">Novilysobacter ciconiae</name>
    <dbReference type="NCBI Taxonomy" id="2781022"/>
    <lineage>
        <taxon>Bacteria</taxon>
        <taxon>Pseudomonadati</taxon>
        <taxon>Pseudomonadota</taxon>
        <taxon>Gammaproteobacteria</taxon>
        <taxon>Lysobacterales</taxon>
        <taxon>Lysobacteraceae</taxon>
        <taxon>Novilysobacter</taxon>
    </lineage>
</organism>
<feature type="compositionally biased region" description="Basic and acidic residues" evidence="8">
    <location>
        <begin position="1"/>
        <end position="10"/>
    </location>
</feature>
<name>A0A7S6UFV4_9GAMM</name>
<evidence type="ECO:0000256" key="1">
    <source>
        <dbReference type="ARBA" id="ARBA00004651"/>
    </source>
</evidence>
<sequence length="737" mass="79928">MTNEPIDAKRSQPAAHGATPGESGSRPPAPIERSRFGGTQRPPRRADDEAPVSRGDLGKGRQELVGDGKAHINWSVLVIASAVILAFSMWAIFMPDGARTTMRLVVHWIASNLGWYYVLTMALVIGFVVWVAVSREGDIRLGPDESRPQYKLTTWVAMLFAAGVGIDLLFFSVTGPVVQYLTPPAGDGVSSAALQDAVVWTMFHYGIAGWAVYALLGMAMGYFAYRWDMPLSIRAALYPLLGKRVSGPLGHGISIIALVGTVFGVATSMGIGVVLLSVGFARIFGLEAGLTLQIALVIGAVAVTIAATTSGVDRGVRWISELNLWSALAMMVFILVAGQTAFLMNALVENVGRFLVTLPARMFQTFAYEPGSSEWMGSWTLFFWAFWLAWGPFVGVFLARISRGRTLREFVIAAITVPVLCDFIIVSLFGNSALYEVLQGNNAFAELAVASPERGWYALMELFPGAIFLIILATFSGLLFYLTSANSGAMVMSNFSASIPDPAQDGPKWLRIFWALLTAVLTIAMLLAGGVMTMEYATLIFALPVTIIAYLVMASFYKALGMERAEREGTVLRKPSIAPSGGPVPERSWKQRLGHLLTFPSLREASQFLERTVRPALEEVAAEFRNEGYQVQSESVTNALGIAEPVLRVSPEAQRPFQYQVAVVEAPVPTFSGKMARQTDVYYRLEVVTGSGSGGYDLMGLTRPQVIDDVLERYEAYLAARAEAVQSQARGAGEATD</sequence>
<accession>A0A7S6UFV4</accession>
<keyword evidence="5 9" id="KW-0812">Transmembrane</keyword>
<keyword evidence="7 9" id="KW-0472">Membrane</keyword>
<feature type="transmembrane region" description="Helical" evidence="9">
    <location>
        <begin position="462"/>
        <end position="482"/>
    </location>
</feature>
<feature type="region of interest" description="Disordered" evidence="8">
    <location>
        <begin position="1"/>
        <end position="60"/>
    </location>
</feature>
<comment type="similarity">
    <text evidence="2">Belongs to the BCCT transporter (TC 2.A.15) family.</text>
</comment>
<keyword evidence="11" id="KW-1185">Reference proteome</keyword>
<keyword evidence="6 9" id="KW-1133">Transmembrane helix</keyword>
<evidence type="ECO:0000256" key="6">
    <source>
        <dbReference type="ARBA" id="ARBA00022989"/>
    </source>
</evidence>
<dbReference type="RefSeq" id="WP_193985039.1">
    <property type="nucleotide sequence ID" value="NZ_CP063656.1"/>
</dbReference>
<evidence type="ECO:0000313" key="11">
    <source>
        <dbReference type="Proteomes" id="UP000594059"/>
    </source>
</evidence>
<gene>
    <name evidence="10" type="primary">betT</name>
    <name evidence="10" type="ORF">INQ41_12790</name>
</gene>
<evidence type="ECO:0000256" key="9">
    <source>
        <dbReference type="SAM" id="Phobius"/>
    </source>
</evidence>
<keyword evidence="3" id="KW-0813">Transport</keyword>
<evidence type="ECO:0000256" key="3">
    <source>
        <dbReference type="ARBA" id="ARBA00022448"/>
    </source>
</evidence>
<feature type="transmembrane region" description="Helical" evidence="9">
    <location>
        <begin position="71"/>
        <end position="93"/>
    </location>
</feature>
<dbReference type="InterPro" id="IPR000060">
    <property type="entry name" value="BCCT_transptr"/>
</dbReference>
<feature type="transmembrane region" description="Helical" evidence="9">
    <location>
        <begin position="290"/>
        <end position="312"/>
    </location>
</feature>
<dbReference type="NCBIfam" id="TIGR00842">
    <property type="entry name" value="bcct"/>
    <property type="match status" value="1"/>
</dbReference>
<evidence type="ECO:0000256" key="8">
    <source>
        <dbReference type="SAM" id="MobiDB-lite"/>
    </source>
</evidence>
<dbReference type="NCBIfam" id="NF007399">
    <property type="entry name" value="PRK09928.1"/>
    <property type="match status" value="1"/>
</dbReference>